<sequence>MHYFGGKCQSLSEAEAGLIKLPGERFLGSTACFFRVRPGIILKAPVTVLEDQIIRERPSVFENFQVERQILERLGEHPLIVRYLGWQTRFPTGLLFAEASHGSLQRFIDERNEDILPGLRRKWFGQAVKAVAYAHSRGVIHSDLRPDNFLVHGTWPLELDLWLCDFGGATCKELGLSANKLPDAGSLAIS</sequence>
<protein>
    <recommendedName>
        <fullName evidence="5">EKC/KEOPS complex subunit BUD32</fullName>
        <ecNumber evidence="3">2.7.11.1</ecNumber>
    </recommendedName>
    <alternativeName>
        <fullName evidence="10 11">Atypical Serine/threonine protein kinase BUD32</fullName>
    </alternativeName>
    <alternativeName>
        <fullName evidence="4">EKC/KEOPS complex subunit bud32</fullName>
    </alternativeName>
</protein>
<evidence type="ECO:0000313" key="15">
    <source>
        <dbReference type="EMBL" id="KAF4595954.1"/>
    </source>
</evidence>
<dbReference type="GO" id="GO:0004674">
    <property type="term" value="F:protein serine/threonine kinase activity"/>
    <property type="evidence" value="ECO:0007669"/>
    <property type="project" value="UniProtKB-EC"/>
</dbReference>
<dbReference type="InterPro" id="IPR011009">
    <property type="entry name" value="Kinase-like_dom_sf"/>
</dbReference>
<dbReference type="PROSITE" id="PS50011">
    <property type="entry name" value="PROTEIN_KINASE_DOM"/>
    <property type="match status" value="1"/>
</dbReference>
<evidence type="ECO:0000313" key="16">
    <source>
        <dbReference type="Proteomes" id="UP000562929"/>
    </source>
</evidence>
<evidence type="ECO:0000256" key="1">
    <source>
        <dbReference type="ARBA" id="ARBA00003747"/>
    </source>
</evidence>
<evidence type="ECO:0000256" key="4">
    <source>
        <dbReference type="ARBA" id="ARBA00013948"/>
    </source>
</evidence>
<dbReference type="Gene3D" id="1.10.510.10">
    <property type="entry name" value="Transferase(Phosphotransferase) domain 1"/>
    <property type="match status" value="1"/>
</dbReference>
<dbReference type="InterPro" id="IPR000719">
    <property type="entry name" value="Prot_kinase_dom"/>
</dbReference>
<dbReference type="EMBL" id="JAACLJ010000001">
    <property type="protein sequence ID" value="KAF4595954.1"/>
    <property type="molecule type" value="Genomic_DNA"/>
</dbReference>
<gene>
    <name evidence="15" type="ORF">GQ602_001567</name>
</gene>
<evidence type="ECO:0000256" key="2">
    <source>
        <dbReference type="ARBA" id="ARBA00011534"/>
    </source>
</evidence>
<reference evidence="15 16" key="1">
    <citation type="journal article" date="2020" name="G3 (Bethesda)">
        <title>Genetic Underpinnings of Host Manipulation by Ophiocordyceps as Revealed by Comparative Transcriptomics.</title>
        <authorList>
            <person name="Will I."/>
            <person name="Das B."/>
            <person name="Trinh T."/>
            <person name="Brachmann A."/>
            <person name="Ohm R.A."/>
            <person name="de Bekker C."/>
        </authorList>
    </citation>
    <scope>NUCLEOTIDE SEQUENCE [LARGE SCALE GENOMIC DNA]</scope>
    <source>
        <strain evidence="15 16">EC05</strain>
    </source>
</reference>
<evidence type="ECO:0000256" key="11">
    <source>
        <dbReference type="ARBA" id="ARBA00033194"/>
    </source>
</evidence>
<proteinExistence type="predicted"/>
<evidence type="ECO:0000256" key="13">
    <source>
        <dbReference type="ARBA" id="ARBA00048679"/>
    </source>
</evidence>
<dbReference type="Proteomes" id="UP000562929">
    <property type="component" value="Unassembled WGS sequence"/>
</dbReference>
<keyword evidence="6" id="KW-0808">Transferase</keyword>
<comment type="caution">
    <text evidence="15">The sequence shown here is derived from an EMBL/GenBank/DDBJ whole genome shotgun (WGS) entry which is preliminary data.</text>
</comment>
<organism evidence="15 16">
    <name type="scientific">Ophiocordyceps camponoti-floridani</name>
    <dbReference type="NCBI Taxonomy" id="2030778"/>
    <lineage>
        <taxon>Eukaryota</taxon>
        <taxon>Fungi</taxon>
        <taxon>Dikarya</taxon>
        <taxon>Ascomycota</taxon>
        <taxon>Pezizomycotina</taxon>
        <taxon>Sordariomycetes</taxon>
        <taxon>Hypocreomycetidae</taxon>
        <taxon>Hypocreales</taxon>
        <taxon>Ophiocordycipitaceae</taxon>
        <taxon>Ophiocordyceps</taxon>
    </lineage>
</organism>
<evidence type="ECO:0000256" key="3">
    <source>
        <dbReference type="ARBA" id="ARBA00012513"/>
    </source>
</evidence>
<comment type="subunit">
    <text evidence="2">Component of the EKC/KEOPS complex composed of at least BUD32, CGI121, GON7, KAE1 and PCC1; the whole complex dimerizes.</text>
</comment>
<evidence type="ECO:0000256" key="7">
    <source>
        <dbReference type="ARBA" id="ARBA00022741"/>
    </source>
</evidence>
<keyword evidence="8 15" id="KW-0418">Kinase</keyword>
<keyword evidence="9" id="KW-0067">ATP-binding</keyword>
<dbReference type="AlphaFoldDB" id="A0A8H4QEB8"/>
<comment type="function">
    <text evidence="1">Component of the EKC/KEOPS complex that is required for the formation of a threonylcarbamoyl group on adenosine at position 37 (t(6)A37) in tRNAs that read codons beginning with adenine. The complex is probably involved in the transfer of the threonylcarbamoyl moiety of threonylcarbamoyl-AMP (TC-AMP) to the N6 group of A37. BUD32 has ATPase activity in the context of the EKC/KEOPS complex and likely plays a supporting role to the catalytic subunit KAE1. The EKC/KEOPS complex also promotes both telomere uncapping and telomere elongation. The complex is required for efficient recruitment of transcriptional coactivators.</text>
</comment>
<dbReference type="OrthoDB" id="4918057at2759"/>
<accession>A0A8H4QEB8</accession>
<dbReference type="EC" id="2.7.11.1" evidence="3"/>
<comment type="catalytic activity">
    <reaction evidence="12">
        <text>L-threonyl-[protein] + ATP = O-phospho-L-threonyl-[protein] + ADP + H(+)</text>
        <dbReference type="Rhea" id="RHEA:46608"/>
        <dbReference type="Rhea" id="RHEA-COMP:11060"/>
        <dbReference type="Rhea" id="RHEA-COMP:11605"/>
        <dbReference type="ChEBI" id="CHEBI:15378"/>
        <dbReference type="ChEBI" id="CHEBI:30013"/>
        <dbReference type="ChEBI" id="CHEBI:30616"/>
        <dbReference type="ChEBI" id="CHEBI:61977"/>
        <dbReference type="ChEBI" id="CHEBI:456216"/>
        <dbReference type="EC" id="2.7.11.1"/>
    </reaction>
</comment>
<evidence type="ECO:0000256" key="12">
    <source>
        <dbReference type="ARBA" id="ARBA00047899"/>
    </source>
</evidence>
<evidence type="ECO:0000259" key="14">
    <source>
        <dbReference type="PROSITE" id="PS50011"/>
    </source>
</evidence>
<evidence type="ECO:0000256" key="10">
    <source>
        <dbReference type="ARBA" id="ARBA00030980"/>
    </source>
</evidence>
<dbReference type="Pfam" id="PF00069">
    <property type="entry name" value="Pkinase"/>
    <property type="match status" value="1"/>
</dbReference>
<dbReference type="InterPro" id="IPR050339">
    <property type="entry name" value="CC_SR_Kinase"/>
</dbReference>
<comment type="catalytic activity">
    <reaction evidence="13">
        <text>L-seryl-[protein] + ATP = O-phospho-L-seryl-[protein] + ADP + H(+)</text>
        <dbReference type="Rhea" id="RHEA:17989"/>
        <dbReference type="Rhea" id="RHEA-COMP:9863"/>
        <dbReference type="Rhea" id="RHEA-COMP:11604"/>
        <dbReference type="ChEBI" id="CHEBI:15378"/>
        <dbReference type="ChEBI" id="CHEBI:29999"/>
        <dbReference type="ChEBI" id="CHEBI:30616"/>
        <dbReference type="ChEBI" id="CHEBI:83421"/>
        <dbReference type="ChEBI" id="CHEBI:456216"/>
        <dbReference type="EC" id="2.7.11.1"/>
    </reaction>
</comment>
<evidence type="ECO:0000256" key="6">
    <source>
        <dbReference type="ARBA" id="ARBA00022679"/>
    </source>
</evidence>
<feature type="domain" description="Protein kinase" evidence="14">
    <location>
        <begin position="16"/>
        <end position="190"/>
    </location>
</feature>
<dbReference type="GO" id="GO:0005524">
    <property type="term" value="F:ATP binding"/>
    <property type="evidence" value="ECO:0007669"/>
    <property type="project" value="UniProtKB-KW"/>
</dbReference>
<evidence type="ECO:0000256" key="9">
    <source>
        <dbReference type="ARBA" id="ARBA00022840"/>
    </source>
</evidence>
<keyword evidence="16" id="KW-1185">Reference proteome</keyword>
<dbReference type="PROSITE" id="PS00109">
    <property type="entry name" value="PROTEIN_KINASE_TYR"/>
    <property type="match status" value="1"/>
</dbReference>
<evidence type="ECO:0000256" key="8">
    <source>
        <dbReference type="ARBA" id="ARBA00022777"/>
    </source>
</evidence>
<dbReference type="GO" id="GO:0005737">
    <property type="term" value="C:cytoplasm"/>
    <property type="evidence" value="ECO:0007669"/>
    <property type="project" value="TreeGrafter"/>
</dbReference>
<dbReference type="InterPro" id="IPR008266">
    <property type="entry name" value="Tyr_kinase_AS"/>
</dbReference>
<keyword evidence="7" id="KW-0547">Nucleotide-binding</keyword>
<dbReference type="PANTHER" id="PTHR11042">
    <property type="entry name" value="EUKARYOTIC TRANSLATION INITIATION FACTOR 2-ALPHA KINASE EIF2-ALPHA KINASE -RELATED"/>
    <property type="match status" value="1"/>
</dbReference>
<name>A0A8H4QEB8_9HYPO</name>
<dbReference type="GO" id="GO:0005634">
    <property type="term" value="C:nucleus"/>
    <property type="evidence" value="ECO:0007669"/>
    <property type="project" value="TreeGrafter"/>
</dbReference>
<dbReference type="SUPFAM" id="SSF56112">
    <property type="entry name" value="Protein kinase-like (PK-like)"/>
    <property type="match status" value="1"/>
</dbReference>
<evidence type="ECO:0000256" key="5">
    <source>
        <dbReference type="ARBA" id="ARBA00019973"/>
    </source>
</evidence>